<dbReference type="InterPro" id="IPR002347">
    <property type="entry name" value="SDR_fam"/>
</dbReference>
<proteinExistence type="inferred from homology"/>
<dbReference type="Gene3D" id="3.40.50.720">
    <property type="entry name" value="NAD(P)-binding Rossmann-like Domain"/>
    <property type="match status" value="1"/>
</dbReference>
<gene>
    <name evidence="4" type="ORF">BCR23_07380</name>
</gene>
<dbReference type="InterPro" id="IPR036291">
    <property type="entry name" value="NAD(P)-bd_dom_sf"/>
</dbReference>
<dbReference type="SUPFAM" id="SSF51735">
    <property type="entry name" value="NAD(P)-binding Rossmann-fold domains"/>
    <property type="match status" value="1"/>
</dbReference>
<evidence type="ECO:0000256" key="1">
    <source>
        <dbReference type="ARBA" id="ARBA00006484"/>
    </source>
</evidence>
<evidence type="ECO:0000313" key="5">
    <source>
        <dbReference type="Proteomes" id="UP000094764"/>
    </source>
</evidence>
<dbReference type="PRINTS" id="PR00080">
    <property type="entry name" value="SDRFAMILY"/>
</dbReference>
<dbReference type="Pfam" id="PF00106">
    <property type="entry name" value="adh_short"/>
    <property type="match status" value="1"/>
</dbReference>
<reference evidence="5" key="1">
    <citation type="submission" date="2016-09" db="EMBL/GenBank/DDBJ databases">
        <authorList>
            <person name="Gulvik C.A."/>
        </authorList>
    </citation>
    <scope>NUCLEOTIDE SEQUENCE [LARGE SCALE GENOMIC DNA]</scope>
    <source>
        <strain evidence="5">LMG 26306</strain>
    </source>
</reference>
<evidence type="ECO:0000256" key="2">
    <source>
        <dbReference type="ARBA" id="ARBA00023002"/>
    </source>
</evidence>
<organism evidence="4 5">
    <name type="scientific">Enterococcus quebecensis</name>
    <dbReference type="NCBI Taxonomy" id="903983"/>
    <lineage>
        <taxon>Bacteria</taxon>
        <taxon>Bacillati</taxon>
        <taxon>Bacillota</taxon>
        <taxon>Bacilli</taxon>
        <taxon>Lactobacillales</taxon>
        <taxon>Enterococcaceae</taxon>
        <taxon>Enterococcus</taxon>
    </lineage>
</organism>
<dbReference type="EMBL" id="MIKB01000014">
    <property type="protein sequence ID" value="OEG15962.1"/>
    <property type="molecule type" value="Genomic_DNA"/>
</dbReference>
<comment type="caution">
    <text evidence="4">The sequence shown here is derived from an EMBL/GenBank/DDBJ whole genome shotgun (WGS) entry which is preliminary data.</text>
</comment>
<dbReference type="PROSITE" id="PS00061">
    <property type="entry name" value="ADH_SHORT"/>
    <property type="match status" value="1"/>
</dbReference>
<dbReference type="PANTHER" id="PTHR42901:SF1">
    <property type="entry name" value="ALCOHOL DEHYDROGENASE"/>
    <property type="match status" value="1"/>
</dbReference>
<dbReference type="RefSeq" id="WP_069635160.1">
    <property type="nucleotide sequence ID" value="NZ_JXKZ01000004.1"/>
</dbReference>
<keyword evidence="5" id="KW-1185">Reference proteome</keyword>
<comment type="similarity">
    <text evidence="1 3">Belongs to the short-chain dehydrogenases/reductases (SDR) family.</text>
</comment>
<dbReference type="PRINTS" id="PR00081">
    <property type="entry name" value="GDHRDH"/>
</dbReference>
<keyword evidence="2" id="KW-0560">Oxidoreductase</keyword>
<dbReference type="AlphaFoldDB" id="A0A1E5GTF9"/>
<accession>A0A1E5GTF9</accession>
<dbReference type="GO" id="GO:0016491">
    <property type="term" value="F:oxidoreductase activity"/>
    <property type="evidence" value="ECO:0007669"/>
    <property type="project" value="UniProtKB-KW"/>
</dbReference>
<dbReference type="CDD" id="cd05233">
    <property type="entry name" value="SDR_c"/>
    <property type="match status" value="1"/>
</dbReference>
<evidence type="ECO:0000313" key="4">
    <source>
        <dbReference type="EMBL" id="OEG15962.1"/>
    </source>
</evidence>
<sequence length="264" mass="29376">MVNKKYTVVTGASSGIGYEVAKAFASRNKNLVLIARREKHLQQLKNEIQKQNSDIDVVILPFDLSVKSNVYKIFSTLENFELETWINNAGFGMYGELDTNEFDKVEAILRLNIEVVTLFSTLFVKKYKNVEGSQLINVSSAGGYTVVPTAVVYCATKFFVSAFTEGLSQELIQSGAKMRAKVLAPAATKTEFGQIANGLDSYDYDQAFGTYHSSKEVAQFLLDLYDSNHSVGYVNRETFTFKLTENILPYAGQSQNNQNVISGE</sequence>
<dbReference type="Proteomes" id="UP000094764">
    <property type="component" value="Unassembled WGS sequence"/>
</dbReference>
<name>A0A1E5GTF9_9ENTE</name>
<dbReference type="PATRIC" id="fig|903983.4.peg.2037"/>
<evidence type="ECO:0000256" key="3">
    <source>
        <dbReference type="RuleBase" id="RU000363"/>
    </source>
</evidence>
<dbReference type="STRING" id="903983.BCR23_07380"/>
<dbReference type="InterPro" id="IPR020904">
    <property type="entry name" value="Sc_DH/Rdtase_CS"/>
</dbReference>
<dbReference type="OrthoDB" id="9775296at2"/>
<dbReference type="PANTHER" id="PTHR42901">
    <property type="entry name" value="ALCOHOL DEHYDROGENASE"/>
    <property type="match status" value="1"/>
</dbReference>
<protein>
    <submittedName>
        <fullName evidence="4">Oxidoreductase</fullName>
    </submittedName>
</protein>